<keyword evidence="3" id="KW-1185">Reference proteome</keyword>
<dbReference type="Proteomes" id="UP000093000">
    <property type="component" value="Unassembled WGS sequence"/>
</dbReference>
<evidence type="ECO:0000313" key="3">
    <source>
        <dbReference type="Proteomes" id="UP000093000"/>
    </source>
</evidence>
<feature type="compositionally biased region" description="Basic and acidic residues" evidence="1">
    <location>
        <begin position="42"/>
        <end position="52"/>
    </location>
</feature>
<evidence type="ECO:0000256" key="1">
    <source>
        <dbReference type="SAM" id="MobiDB-lite"/>
    </source>
</evidence>
<dbReference type="AlphaFoldDB" id="A0A1C7N8P7"/>
<gene>
    <name evidence="2" type="ORF">A0J61_08226</name>
</gene>
<feature type="compositionally biased region" description="Polar residues" evidence="1">
    <location>
        <begin position="1"/>
        <end position="16"/>
    </location>
</feature>
<feature type="compositionally biased region" description="Basic and acidic residues" evidence="1">
    <location>
        <begin position="20"/>
        <end position="30"/>
    </location>
</feature>
<proteinExistence type="predicted"/>
<organism evidence="2 3">
    <name type="scientific">Choanephora cucurbitarum</name>
    <dbReference type="NCBI Taxonomy" id="101091"/>
    <lineage>
        <taxon>Eukaryota</taxon>
        <taxon>Fungi</taxon>
        <taxon>Fungi incertae sedis</taxon>
        <taxon>Mucoromycota</taxon>
        <taxon>Mucoromycotina</taxon>
        <taxon>Mucoromycetes</taxon>
        <taxon>Mucorales</taxon>
        <taxon>Mucorineae</taxon>
        <taxon>Choanephoraceae</taxon>
        <taxon>Choanephoroideae</taxon>
        <taxon>Choanephora</taxon>
    </lineage>
</organism>
<accession>A0A1C7N8P7</accession>
<dbReference type="InParanoid" id="A0A1C7N8P7"/>
<sequence>MAGSSHQNLWHRSTGGSVDYDGKSEVRDNGFTENINMNIIGNKRERSPHDQTQESSNHP</sequence>
<name>A0A1C7N8P7_9FUNG</name>
<dbReference type="EMBL" id="LUGH01000613">
    <property type="protein sequence ID" value="OBZ83724.1"/>
    <property type="molecule type" value="Genomic_DNA"/>
</dbReference>
<protein>
    <submittedName>
        <fullName evidence="2">Uncharacterized protein</fullName>
    </submittedName>
</protein>
<feature type="region of interest" description="Disordered" evidence="1">
    <location>
        <begin position="1"/>
        <end position="59"/>
    </location>
</feature>
<reference evidence="2 3" key="1">
    <citation type="submission" date="2016-03" db="EMBL/GenBank/DDBJ databases">
        <title>Choanephora cucurbitarum.</title>
        <authorList>
            <person name="Min B."/>
            <person name="Park H."/>
            <person name="Park J.-H."/>
            <person name="Shin H.-D."/>
            <person name="Choi I.-G."/>
        </authorList>
    </citation>
    <scope>NUCLEOTIDE SEQUENCE [LARGE SCALE GENOMIC DNA]</scope>
    <source>
        <strain evidence="2 3">KUS-F28377</strain>
    </source>
</reference>
<evidence type="ECO:0000313" key="2">
    <source>
        <dbReference type="EMBL" id="OBZ83724.1"/>
    </source>
</evidence>
<comment type="caution">
    <text evidence="2">The sequence shown here is derived from an EMBL/GenBank/DDBJ whole genome shotgun (WGS) entry which is preliminary data.</text>
</comment>